<evidence type="ECO:0000313" key="1">
    <source>
        <dbReference type="EMBL" id="QIJ02985.1"/>
    </source>
</evidence>
<dbReference type="AlphaFoldDB" id="A0A6G7LMV4"/>
<sequence length="121" mass="13277">MEQYQAAEGAIEAHDALLAVIGECYKQRKNSKYLQLGQEYDTAYSALFAASREKVISKSPKAEFKGTGFMQLSTLCNDAGRFDAAIALCNKAIEYGLQDGTVTGFEGRIKRIEKARDKALA</sequence>
<dbReference type="EMBL" id="CP045857">
    <property type="protein sequence ID" value="QIJ02985.1"/>
    <property type="molecule type" value="Genomic_DNA"/>
</dbReference>
<protein>
    <recommendedName>
        <fullName evidence="3">Tetratricopeptide repeat protein</fullName>
    </recommendedName>
</protein>
<reference evidence="1 2" key="1">
    <citation type="submission" date="2019-11" db="EMBL/GenBank/DDBJ databases">
        <title>Complete Genome Sequence of Shewanella chilikensis Strain DC57, Isolated from Corroded Seal Rings at a floating production facility in Australia.</title>
        <authorList>
            <person name="Salgar-Chaparro S.J."/>
            <person name="Castillo-Villamizar G.A."/>
            <person name="Poehlein A."/>
            <person name="Daniel R."/>
            <person name="Machuca L."/>
        </authorList>
    </citation>
    <scope>NUCLEOTIDE SEQUENCE [LARGE SCALE GENOMIC DNA]</scope>
    <source>
        <strain evidence="1 2">DC57</strain>
    </source>
</reference>
<evidence type="ECO:0008006" key="3">
    <source>
        <dbReference type="Google" id="ProtNLM"/>
    </source>
</evidence>
<organism evidence="1 2">
    <name type="scientific">Shewanella chilikensis</name>
    <dbReference type="NCBI Taxonomy" id="558541"/>
    <lineage>
        <taxon>Bacteria</taxon>
        <taxon>Pseudomonadati</taxon>
        <taxon>Pseudomonadota</taxon>
        <taxon>Gammaproteobacteria</taxon>
        <taxon>Alteromonadales</taxon>
        <taxon>Shewanellaceae</taxon>
        <taxon>Shewanella</taxon>
    </lineage>
</organism>
<dbReference type="RefSeq" id="WP_144168327.1">
    <property type="nucleotide sequence ID" value="NZ_JBHLZI010000030.1"/>
</dbReference>
<name>A0A6G7LMV4_9GAMM</name>
<dbReference type="KEGG" id="schk:GII14_01555"/>
<gene>
    <name evidence="1" type="ORF">GII14_01555</name>
</gene>
<evidence type="ECO:0000313" key="2">
    <source>
        <dbReference type="Proteomes" id="UP000502117"/>
    </source>
</evidence>
<accession>A0A6G7LMV4</accession>
<proteinExistence type="predicted"/>
<dbReference type="Proteomes" id="UP000502117">
    <property type="component" value="Chromosome"/>
</dbReference>